<reference evidence="1 2" key="1">
    <citation type="journal article" date="2016" name="Nat. Commun.">
        <title>Thousands of microbial genomes shed light on interconnected biogeochemical processes in an aquifer system.</title>
        <authorList>
            <person name="Anantharaman K."/>
            <person name="Brown C.T."/>
            <person name="Hug L.A."/>
            <person name="Sharon I."/>
            <person name="Castelle C.J."/>
            <person name="Probst A.J."/>
            <person name="Thomas B.C."/>
            <person name="Singh A."/>
            <person name="Wilkins M.J."/>
            <person name="Karaoz U."/>
            <person name="Brodie E.L."/>
            <person name="Williams K.H."/>
            <person name="Hubbard S.S."/>
            <person name="Banfield J.F."/>
        </authorList>
    </citation>
    <scope>NUCLEOTIDE SEQUENCE [LARGE SCALE GENOMIC DNA]</scope>
</reference>
<protein>
    <submittedName>
        <fullName evidence="1">Uncharacterized protein</fullName>
    </submittedName>
</protein>
<evidence type="ECO:0000313" key="1">
    <source>
        <dbReference type="EMBL" id="OHA04880.1"/>
    </source>
</evidence>
<dbReference type="Proteomes" id="UP000177982">
    <property type="component" value="Unassembled WGS sequence"/>
</dbReference>
<sequence length="84" mass="9670">MLCWLSTLKTTKEHEMEISHIMVRCEKHPEYKADSKPDASCVTCKFLFLLVGSGGEMVARMKNIRGAVRDLQAGYVRRLEKLKR</sequence>
<proteinExistence type="predicted"/>
<evidence type="ECO:0000313" key="2">
    <source>
        <dbReference type="Proteomes" id="UP000177982"/>
    </source>
</evidence>
<dbReference type="AlphaFoldDB" id="A0A1G2L013"/>
<gene>
    <name evidence="1" type="ORF">A2934_00915</name>
</gene>
<accession>A0A1G2L013</accession>
<dbReference type="EMBL" id="MHQO01000067">
    <property type="protein sequence ID" value="OHA04880.1"/>
    <property type="molecule type" value="Genomic_DNA"/>
</dbReference>
<comment type="caution">
    <text evidence="1">The sequence shown here is derived from an EMBL/GenBank/DDBJ whole genome shotgun (WGS) entry which is preliminary data.</text>
</comment>
<organism evidence="1 2">
    <name type="scientific">Candidatus Sungbacteria bacterium RIFCSPLOWO2_01_FULL_47_10</name>
    <dbReference type="NCBI Taxonomy" id="1802276"/>
    <lineage>
        <taxon>Bacteria</taxon>
        <taxon>Candidatus Sungiibacteriota</taxon>
    </lineage>
</organism>
<name>A0A1G2L013_9BACT</name>